<sequence>MVLPTRAQDQDKSGLSANPGAVDIVAGTGRLGRTIGIREASGVRLGGVWLGDANYLISGGAEPGKSSFNSMLLLDLNIDLNKWLKIPGAQFGVDYLQFNGGRTNAQAGSVVGYNSLPGLPPLARSELYEMWWRQRLFRDKLTVRVGKTVPTNDFNNVLRPLQLHDASLFIPSVSGLAYTPVFVNPTLLGVMPGYYNSAYGVTASFAPTKKIYLSYGLYDGTGARQDQTGLRAVPSFKGYFFHVGEAGYAWQLGSRGMPGTIAVGAWGQTGKLSSPGRTEDGAQGFYAFASQRLWLRRPRVDNSGITSFFQFGMNQSKTLIAKTYVGGGLTGFGLIPKRPSDSFGIGAGVTRLNESYGFRRSETMLQGYYQMRLVGDLFFQPTMTYIPTPGNSAKLAAATAVTMRVTLLY</sequence>
<dbReference type="Pfam" id="PF04966">
    <property type="entry name" value="OprB"/>
    <property type="match status" value="1"/>
</dbReference>
<accession>I3ZJU8</accession>
<dbReference type="KEGG" id="trs:Terro_3299"/>
<protein>
    <submittedName>
        <fullName evidence="3">Carbohydrate-selective porin</fullName>
    </submittedName>
</protein>
<dbReference type="Gene3D" id="2.40.160.180">
    <property type="entry name" value="Carbohydrate-selective porin OprB"/>
    <property type="match status" value="1"/>
</dbReference>
<evidence type="ECO:0000256" key="2">
    <source>
        <dbReference type="RuleBase" id="RU363072"/>
    </source>
</evidence>
<proteinExistence type="inferred from homology"/>
<dbReference type="PANTHER" id="PTHR37944">
    <property type="entry name" value="PORIN B"/>
    <property type="match status" value="1"/>
</dbReference>
<evidence type="ECO:0000313" key="4">
    <source>
        <dbReference type="Proteomes" id="UP000006056"/>
    </source>
</evidence>
<dbReference type="InterPro" id="IPR038673">
    <property type="entry name" value="OprB_sf"/>
</dbReference>
<evidence type="ECO:0000313" key="3">
    <source>
        <dbReference type="EMBL" id="AFL89516.1"/>
    </source>
</evidence>
<dbReference type="GO" id="GO:0015288">
    <property type="term" value="F:porin activity"/>
    <property type="evidence" value="ECO:0007669"/>
    <property type="project" value="InterPro"/>
</dbReference>
<dbReference type="InterPro" id="IPR052932">
    <property type="entry name" value="OprB_Porin"/>
</dbReference>
<organism evidence="3 4">
    <name type="scientific">Terriglobus roseus (strain DSM 18391 / NRRL B-41598 / KBS 63)</name>
    <dbReference type="NCBI Taxonomy" id="926566"/>
    <lineage>
        <taxon>Bacteria</taxon>
        <taxon>Pseudomonadati</taxon>
        <taxon>Acidobacteriota</taxon>
        <taxon>Terriglobia</taxon>
        <taxon>Terriglobales</taxon>
        <taxon>Acidobacteriaceae</taxon>
        <taxon>Terriglobus</taxon>
    </lineage>
</organism>
<evidence type="ECO:0000256" key="1">
    <source>
        <dbReference type="ARBA" id="ARBA00008769"/>
    </source>
</evidence>
<dbReference type="InterPro" id="IPR007049">
    <property type="entry name" value="Carb-sel_porin_OprB"/>
</dbReference>
<gene>
    <name evidence="3" type="ordered locus">Terro_3299</name>
</gene>
<reference evidence="3 4" key="1">
    <citation type="submission" date="2012-06" db="EMBL/GenBank/DDBJ databases">
        <title>Complete genome of Terriglobus roseus DSM 18391.</title>
        <authorList>
            <consortium name="US DOE Joint Genome Institute (JGI-PGF)"/>
            <person name="Lucas S."/>
            <person name="Copeland A."/>
            <person name="Lapidus A."/>
            <person name="Glavina del Rio T."/>
            <person name="Dalin E."/>
            <person name="Tice H."/>
            <person name="Bruce D."/>
            <person name="Goodwin L."/>
            <person name="Pitluck S."/>
            <person name="Peters L."/>
            <person name="Mikhailova N."/>
            <person name="Munk A.C.C."/>
            <person name="Kyrpides N."/>
            <person name="Mavromatis K."/>
            <person name="Ivanova N."/>
            <person name="Brettin T."/>
            <person name="Detter J.C."/>
            <person name="Han C."/>
            <person name="Larimer F."/>
            <person name="Land M."/>
            <person name="Hauser L."/>
            <person name="Markowitz V."/>
            <person name="Cheng J.-F."/>
            <person name="Hugenholtz P."/>
            <person name="Woyke T."/>
            <person name="Wu D."/>
            <person name="Brambilla E."/>
            <person name="Klenk H.-P."/>
            <person name="Eisen J.A."/>
        </authorList>
    </citation>
    <scope>NUCLEOTIDE SEQUENCE [LARGE SCALE GENOMIC DNA]</scope>
    <source>
        <strain evidence="4">DSM 18391 / NRRL B-41598 / KBS 63</strain>
    </source>
</reference>
<dbReference type="Proteomes" id="UP000006056">
    <property type="component" value="Chromosome"/>
</dbReference>
<dbReference type="eggNOG" id="COG3659">
    <property type="taxonomic scope" value="Bacteria"/>
</dbReference>
<dbReference type="PANTHER" id="PTHR37944:SF1">
    <property type="entry name" value="PORIN B"/>
    <property type="match status" value="1"/>
</dbReference>
<dbReference type="GO" id="GO:0008643">
    <property type="term" value="P:carbohydrate transport"/>
    <property type="evidence" value="ECO:0007669"/>
    <property type="project" value="InterPro"/>
</dbReference>
<name>I3ZJU8_TERRK</name>
<dbReference type="GO" id="GO:0016020">
    <property type="term" value="C:membrane"/>
    <property type="evidence" value="ECO:0007669"/>
    <property type="project" value="InterPro"/>
</dbReference>
<comment type="similarity">
    <text evidence="1 2">Belongs to the OprB family.</text>
</comment>
<dbReference type="EMBL" id="CP003379">
    <property type="protein sequence ID" value="AFL89516.1"/>
    <property type="molecule type" value="Genomic_DNA"/>
</dbReference>
<keyword evidence="4" id="KW-1185">Reference proteome</keyword>
<dbReference type="AlphaFoldDB" id="I3ZJU8"/>
<dbReference type="HOGENOM" id="CLU_035967_0_0_0"/>